<dbReference type="EMBL" id="CARXXK010000002">
    <property type="protein sequence ID" value="CAI6355176.1"/>
    <property type="molecule type" value="Genomic_DNA"/>
</dbReference>
<accession>A0AAV0WHG7</accession>
<evidence type="ECO:0008006" key="3">
    <source>
        <dbReference type="Google" id="ProtNLM"/>
    </source>
</evidence>
<name>A0AAV0WHG7_9HEMI</name>
<sequence length="163" mass="18577">MEMVHKAWENVSAQTIANCFRICGFIKDGQTIGEGIPVQCEEVESTWNRLEVPVSFEEFVHFDDNVATAGTFTDEEIIQSTLANQHNSDNDDVEEEAEAEAPVISLKEATFFMPGLRKFFEQSEMDEKRCDTIFNAISKLDNAMDQIVTNNFSQKKITNFFKM</sequence>
<protein>
    <recommendedName>
        <fullName evidence="3">DDE-1 domain-containing protein</fullName>
    </recommendedName>
</protein>
<gene>
    <name evidence="1" type="ORF">MEUPH1_LOCUS11062</name>
</gene>
<organism evidence="1 2">
    <name type="scientific">Macrosiphum euphorbiae</name>
    <name type="common">potato aphid</name>
    <dbReference type="NCBI Taxonomy" id="13131"/>
    <lineage>
        <taxon>Eukaryota</taxon>
        <taxon>Metazoa</taxon>
        <taxon>Ecdysozoa</taxon>
        <taxon>Arthropoda</taxon>
        <taxon>Hexapoda</taxon>
        <taxon>Insecta</taxon>
        <taxon>Pterygota</taxon>
        <taxon>Neoptera</taxon>
        <taxon>Paraneoptera</taxon>
        <taxon>Hemiptera</taxon>
        <taxon>Sternorrhyncha</taxon>
        <taxon>Aphidomorpha</taxon>
        <taxon>Aphidoidea</taxon>
        <taxon>Aphididae</taxon>
        <taxon>Macrosiphini</taxon>
        <taxon>Macrosiphum</taxon>
    </lineage>
</organism>
<dbReference type="AlphaFoldDB" id="A0AAV0WHG7"/>
<keyword evidence="2" id="KW-1185">Reference proteome</keyword>
<dbReference type="Proteomes" id="UP001160148">
    <property type="component" value="Unassembled WGS sequence"/>
</dbReference>
<evidence type="ECO:0000313" key="2">
    <source>
        <dbReference type="Proteomes" id="UP001160148"/>
    </source>
</evidence>
<proteinExistence type="predicted"/>
<comment type="caution">
    <text evidence="1">The sequence shown here is derived from an EMBL/GenBank/DDBJ whole genome shotgun (WGS) entry which is preliminary data.</text>
</comment>
<reference evidence="1 2" key="1">
    <citation type="submission" date="2023-01" db="EMBL/GenBank/DDBJ databases">
        <authorList>
            <person name="Whitehead M."/>
        </authorList>
    </citation>
    <scope>NUCLEOTIDE SEQUENCE [LARGE SCALE GENOMIC DNA]</scope>
</reference>
<evidence type="ECO:0000313" key="1">
    <source>
        <dbReference type="EMBL" id="CAI6355176.1"/>
    </source>
</evidence>